<dbReference type="Gene3D" id="3.40.630.10">
    <property type="entry name" value="Zn peptidases"/>
    <property type="match status" value="1"/>
</dbReference>
<name>A0ABT2MQS4_9CYAN</name>
<dbReference type="PROSITE" id="PS00758">
    <property type="entry name" value="ARGE_DAPE_CPG2_1"/>
    <property type="match status" value="1"/>
</dbReference>
<evidence type="ECO:0000313" key="4">
    <source>
        <dbReference type="EMBL" id="MCT7967093.1"/>
    </source>
</evidence>
<proteinExistence type="predicted"/>
<evidence type="ECO:0000256" key="1">
    <source>
        <dbReference type="ARBA" id="ARBA00022801"/>
    </source>
</evidence>
<accession>A0ABT2MQS4</accession>
<sequence length="359" mass="39136">MRQKIWILLLCLLSAIAIILVSLTRHPSPVSFDPPPDAPLSQQPANPVPTRPEPSPLSMKFRRAPVVVPDRLMADLEALAFDRSTPDSREQSREYIRSRLVAAGWTPQSQPFADGINLIAKKPGRNPEAGSILLGAHYDTVPGSAGASDNGSGVAVLLEVARLLQDRQTERSLELAFFDLEEIGLHGSFAFASDPNLVADLRGAIVVDMVGYACYQVGCQDYPSQLPIQPPSDRGDFIAVIGDTEHLPLLEVFQMETAADLPPVYTLPVPFKGLLIPDTLRSDHAPFWYHGIGAVLVTDTGNLRSPHYHQPSDTPLQIDRPFFIGSAQRIADAIMTLLESQGSLETNSIRTEAFFGDVS</sequence>
<organism evidence="4 5">
    <name type="scientific">Laspinema palackyanum D2a</name>
    <dbReference type="NCBI Taxonomy" id="2953684"/>
    <lineage>
        <taxon>Bacteria</taxon>
        <taxon>Bacillati</taxon>
        <taxon>Cyanobacteriota</taxon>
        <taxon>Cyanophyceae</taxon>
        <taxon>Oscillatoriophycideae</taxon>
        <taxon>Oscillatoriales</taxon>
        <taxon>Laspinemataceae</taxon>
        <taxon>Laspinema</taxon>
        <taxon>Laspinema palackyanum</taxon>
    </lineage>
</organism>
<dbReference type="EMBL" id="JAMXFF010000016">
    <property type="protein sequence ID" value="MCT7967093.1"/>
    <property type="molecule type" value="Genomic_DNA"/>
</dbReference>
<feature type="region of interest" description="Disordered" evidence="2">
    <location>
        <begin position="32"/>
        <end position="58"/>
    </location>
</feature>
<dbReference type="InterPro" id="IPR001261">
    <property type="entry name" value="ArgE/DapE_CS"/>
</dbReference>
<feature type="compositionally biased region" description="Pro residues" evidence="2">
    <location>
        <begin position="46"/>
        <end position="55"/>
    </location>
</feature>
<dbReference type="RefSeq" id="WP_368006702.1">
    <property type="nucleotide sequence ID" value="NZ_JAMXFF010000016.1"/>
</dbReference>
<keyword evidence="1" id="KW-0378">Hydrolase</keyword>
<dbReference type="SUPFAM" id="SSF53187">
    <property type="entry name" value="Zn-dependent exopeptidases"/>
    <property type="match status" value="1"/>
</dbReference>
<evidence type="ECO:0000259" key="3">
    <source>
        <dbReference type="Pfam" id="PF04389"/>
    </source>
</evidence>
<evidence type="ECO:0000313" key="5">
    <source>
        <dbReference type="Proteomes" id="UP001525890"/>
    </source>
</evidence>
<feature type="domain" description="Peptidase M28" evidence="3">
    <location>
        <begin position="117"/>
        <end position="324"/>
    </location>
</feature>
<dbReference type="InterPro" id="IPR045175">
    <property type="entry name" value="M28_fam"/>
</dbReference>
<protein>
    <submittedName>
        <fullName evidence="4">M28 family peptidase</fullName>
    </submittedName>
</protein>
<dbReference type="Proteomes" id="UP001525890">
    <property type="component" value="Unassembled WGS sequence"/>
</dbReference>
<gene>
    <name evidence="4" type="ORF">NG799_12165</name>
</gene>
<reference evidence="4 5" key="1">
    <citation type="journal article" date="2022" name="Front. Microbiol.">
        <title>High genomic differentiation and limited gene flow indicate recent cryptic speciation within the genus Laspinema (cyanobacteria).</title>
        <authorList>
            <person name="Stanojkovic A."/>
            <person name="Skoupy S."/>
            <person name="Skaloud P."/>
            <person name="Dvorak P."/>
        </authorList>
    </citation>
    <scope>NUCLEOTIDE SEQUENCE [LARGE SCALE GENOMIC DNA]</scope>
    <source>
        <strain evidence="4 5">D2a</strain>
    </source>
</reference>
<dbReference type="Pfam" id="PF04389">
    <property type="entry name" value="Peptidase_M28"/>
    <property type="match status" value="1"/>
</dbReference>
<dbReference type="PANTHER" id="PTHR12147">
    <property type="entry name" value="METALLOPEPTIDASE M28 FAMILY MEMBER"/>
    <property type="match status" value="1"/>
</dbReference>
<keyword evidence="5" id="KW-1185">Reference proteome</keyword>
<evidence type="ECO:0000256" key="2">
    <source>
        <dbReference type="SAM" id="MobiDB-lite"/>
    </source>
</evidence>
<comment type="caution">
    <text evidence="4">The sequence shown here is derived from an EMBL/GenBank/DDBJ whole genome shotgun (WGS) entry which is preliminary data.</text>
</comment>
<dbReference type="InterPro" id="IPR007484">
    <property type="entry name" value="Peptidase_M28"/>
</dbReference>
<dbReference type="PANTHER" id="PTHR12147:SF26">
    <property type="entry name" value="PEPTIDASE M28 DOMAIN-CONTAINING PROTEIN"/>
    <property type="match status" value="1"/>
</dbReference>